<keyword evidence="1" id="KW-0472">Membrane</keyword>
<evidence type="ECO:0000256" key="1">
    <source>
        <dbReference type="SAM" id="Phobius"/>
    </source>
</evidence>
<dbReference type="Proteomes" id="UP000018144">
    <property type="component" value="Unassembled WGS sequence"/>
</dbReference>
<proteinExistence type="predicted"/>
<feature type="transmembrane region" description="Helical" evidence="1">
    <location>
        <begin position="6"/>
        <end position="26"/>
    </location>
</feature>
<dbReference type="AlphaFoldDB" id="U4L4N7"/>
<keyword evidence="1" id="KW-1133">Transmembrane helix</keyword>
<dbReference type="EMBL" id="HF935346">
    <property type="protein sequence ID" value="CCX07268.1"/>
    <property type="molecule type" value="Genomic_DNA"/>
</dbReference>
<reference evidence="2 3" key="1">
    <citation type="journal article" date="2013" name="PLoS Genet.">
        <title>The genome and development-dependent transcriptomes of Pyronema confluens: a window into fungal evolution.</title>
        <authorList>
            <person name="Traeger S."/>
            <person name="Altegoer F."/>
            <person name="Freitag M."/>
            <person name="Gabaldon T."/>
            <person name="Kempken F."/>
            <person name="Kumar A."/>
            <person name="Marcet-Houben M."/>
            <person name="Poggeler S."/>
            <person name="Stajich J.E."/>
            <person name="Nowrousian M."/>
        </authorList>
    </citation>
    <scope>NUCLEOTIDE SEQUENCE [LARGE SCALE GENOMIC DNA]</scope>
    <source>
        <strain evidence="3">CBS 100304</strain>
        <tissue evidence="2">Vegetative mycelium</tissue>
    </source>
</reference>
<evidence type="ECO:0000313" key="3">
    <source>
        <dbReference type="Proteomes" id="UP000018144"/>
    </source>
</evidence>
<keyword evidence="3" id="KW-1185">Reference proteome</keyword>
<organism evidence="2 3">
    <name type="scientific">Pyronema omphalodes (strain CBS 100304)</name>
    <name type="common">Pyronema confluens</name>
    <dbReference type="NCBI Taxonomy" id="1076935"/>
    <lineage>
        <taxon>Eukaryota</taxon>
        <taxon>Fungi</taxon>
        <taxon>Dikarya</taxon>
        <taxon>Ascomycota</taxon>
        <taxon>Pezizomycotina</taxon>
        <taxon>Pezizomycetes</taxon>
        <taxon>Pezizales</taxon>
        <taxon>Pyronemataceae</taxon>
        <taxon>Pyronema</taxon>
    </lineage>
</organism>
<name>U4L4N7_PYROM</name>
<protein>
    <submittedName>
        <fullName evidence="2">Uncharacterized protein</fullName>
    </submittedName>
</protein>
<keyword evidence="1" id="KW-0812">Transmembrane</keyword>
<gene>
    <name evidence="2" type="ORF">PCON_06857</name>
</gene>
<sequence>MASSHLAILTLVFLVGIMAFAIIGYIQHRSITPTDSLPMFATVEPALYYQPTNDTMKRAGENYECSCVRVYHMRPRLGSVCRSLSTSPEPPSISVIVST</sequence>
<accession>U4L4N7</accession>
<evidence type="ECO:0000313" key="2">
    <source>
        <dbReference type="EMBL" id="CCX07268.1"/>
    </source>
</evidence>